<proteinExistence type="predicted"/>
<name>A0A3B4ADN4_9GOBI</name>
<keyword evidence="2" id="KW-1185">Reference proteome</keyword>
<organism evidence="1 2">
    <name type="scientific">Periophthalmus magnuspinnatus</name>
    <dbReference type="NCBI Taxonomy" id="409849"/>
    <lineage>
        <taxon>Eukaryota</taxon>
        <taxon>Metazoa</taxon>
        <taxon>Chordata</taxon>
        <taxon>Craniata</taxon>
        <taxon>Vertebrata</taxon>
        <taxon>Euteleostomi</taxon>
        <taxon>Actinopterygii</taxon>
        <taxon>Neopterygii</taxon>
        <taxon>Teleostei</taxon>
        <taxon>Neoteleostei</taxon>
        <taxon>Acanthomorphata</taxon>
        <taxon>Gobiaria</taxon>
        <taxon>Gobiiformes</taxon>
        <taxon>Gobioidei</taxon>
        <taxon>Gobiidae</taxon>
        <taxon>Oxudercinae</taxon>
        <taxon>Periophthalmus</taxon>
    </lineage>
</organism>
<protein>
    <submittedName>
        <fullName evidence="1">Uncharacterized protein</fullName>
    </submittedName>
</protein>
<evidence type="ECO:0000313" key="2">
    <source>
        <dbReference type="Proteomes" id="UP000261520"/>
    </source>
</evidence>
<accession>A0A3B4ADN4</accession>
<dbReference type="AlphaFoldDB" id="A0A3B4ADN4"/>
<reference evidence="1" key="2">
    <citation type="submission" date="2025-09" db="UniProtKB">
        <authorList>
            <consortium name="Ensembl"/>
        </authorList>
    </citation>
    <scope>IDENTIFICATION</scope>
</reference>
<dbReference type="Ensembl" id="ENSPMGT00000016180.1">
    <property type="protein sequence ID" value="ENSPMGP00000015177.1"/>
    <property type="gene ID" value="ENSPMGG00000012434.1"/>
</dbReference>
<reference evidence="1" key="1">
    <citation type="submission" date="2025-08" db="UniProtKB">
        <authorList>
            <consortium name="Ensembl"/>
        </authorList>
    </citation>
    <scope>IDENTIFICATION</scope>
</reference>
<dbReference type="STRING" id="409849.ENSPMGP00000015177"/>
<sequence length="68" mass="7468">TQEEKAKFVPRDNYFKNTVGMALVVHQPPLYAGDPESSGATVQAQLQQVFERDWGSAYSPLLSHGTSS</sequence>
<dbReference type="Proteomes" id="UP000261520">
    <property type="component" value="Unplaced"/>
</dbReference>
<evidence type="ECO:0000313" key="1">
    <source>
        <dbReference type="Ensembl" id="ENSPMGP00000015177.1"/>
    </source>
</evidence>